<evidence type="ECO:0000259" key="4">
    <source>
        <dbReference type="Pfam" id="PF12539"/>
    </source>
</evidence>
<dbReference type="Gene3D" id="3.90.1150.80">
    <property type="match status" value="1"/>
</dbReference>
<dbReference type="GO" id="GO:0051315">
    <property type="term" value="P:attachment of mitotic spindle microtubules to kinetochore"/>
    <property type="evidence" value="ECO:0007669"/>
    <property type="project" value="TreeGrafter"/>
</dbReference>
<organism evidence="6">
    <name type="scientific">Chaetomium thermophilum (strain DSM 1495 / CBS 144.50 / IMI 039719)</name>
    <name type="common">Thermochaetoides thermophila</name>
    <dbReference type="NCBI Taxonomy" id="759272"/>
    <lineage>
        <taxon>Eukaryota</taxon>
        <taxon>Fungi</taxon>
        <taxon>Dikarya</taxon>
        <taxon>Ascomycota</taxon>
        <taxon>Pezizomycotina</taxon>
        <taxon>Sordariomycetes</taxon>
        <taxon>Sordariomycetidae</taxon>
        <taxon>Sordariales</taxon>
        <taxon>Chaetomiaceae</taxon>
        <taxon>Thermochaetoides</taxon>
    </lineage>
</organism>
<dbReference type="Pfam" id="PF12539">
    <property type="entry name" value="Csm1"/>
    <property type="match status" value="1"/>
</dbReference>
<dbReference type="STRING" id="759272.G0S653"/>
<dbReference type="SMART" id="SM00384">
    <property type="entry name" value="AT_hook"/>
    <property type="match status" value="3"/>
</dbReference>
<feature type="compositionally biased region" description="Basic and acidic residues" evidence="3">
    <location>
        <begin position="202"/>
        <end position="215"/>
    </location>
</feature>
<dbReference type="HOGENOM" id="CLU_029214_1_0_1"/>
<dbReference type="OMA" id="REDNEQG"/>
<dbReference type="InterPro" id="IPR038608">
    <property type="entry name" value="Csm1/Pcs1_C_sf"/>
</dbReference>
<reference evidence="5 6" key="1">
    <citation type="journal article" date="2011" name="Cell">
        <title>Insight into structure and assembly of the nuclear pore complex by utilizing the genome of a eukaryotic thermophile.</title>
        <authorList>
            <person name="Amlacher S."/>
            <person name="Sarges P."/>
            <person name="Flemming D."/>
            <person name="van Noort V."/>
            <person name="Kunze R."/>
            <person name="Devos D.P."/>
            <person name="Arumugam M."/>
            <person name="Bork P."/>
            <person name="Hurt E."/>
        </authorList>
    </citation>
    <scope>NUCLEOTIDE SEQUENCE [LARGE SCALE GENOMIC DNA]</scope>
    <source>
        <strain evidence="6">DSM 1495 / CBS 144.50 / IMI 039719</strain>
    </source>
</reference>
<dbReference type="PANTHER" id="PTHR28006">
    <property type="entry name" value="MONOPOLIN COMPLEX SUBUNIT CSM1"/>
    <property type="match status" value="1"/>
</dbReference>
<dbReference type="KEGG" id="cthr:CTHT_0034220"/>
<dbReference type="RefSeq" id="XP_006693857.1">
    <property type="nucleotide sequence ID" value="XM_006693794.1"/>
</dbReference>
<dbReference type="AlphaFoldDB" id="G0S653"/>
<evidence type="ECO:0000256" key="3">
    <source>
        <dbReference type="SAM" id="MobiDB-lite"/>
    </source>
</evidence>
<dbReference type="InterPro" id="IPR040349">
    <property type="entry name" value="Csm1/Pcs1"/>
</dbReference>
<dbReference type="PANTHER" id="PTHR28006:SF1">
    <property type="entry name" value="MONOPOLIN COMPLEX SUBUNIT CSM1"/>
    <property type="match status" value="1"/>
</dbReference>
<feature type="compositionally biased region" description="Low complexity" evidence="3">
    <location>
        <begin position="189"/>
        <end position="201"/>
    </location>
</feature>
<dbReference type="EMBL" id="GL988041">
    <property type="protein sequence ID" value="EGS21561.1"/>
    <property type="molecule type" value="Genomic_DNA"/>
</dbReference>
<protein>
    <recommendedName>
        <fullName evidence="4">Monopolin complex subunit Csm1/Pcs1 C-terminal domain-containing protein</fullName>
    </recommendedName>
</protein>
<keyword evidence="6" id="KW-1185">Reference proteome</keyword>
<keyword evidence="2" id="KW-0539">Nucleus</keyword>
<evidence type="ECO:0000313" key="6">
    <source>
        <dbReference type="Proteomes" id="UP000008066"/>
    </source>
</evidence>
<evidence type="ECO:0000256" key="1">
    <source>
        <dbReference type="ARBA" id="ARBA00004123"/>
    </source>
</evidence>
<dbReference type="InterPro" id="IPR020981">
    <property type="entry name" value="Csm1/Pcs1_C"/>
</dbReference>
<dbReference type="PROSITE" id="PS00354">
    <property type="entry name" value="HMGI_Y"/>
    <property type="match status" value="1"/>
</dbReference>
<proteinExistence type="predicted"/>
<comment type="subcellular location">
    <subcellularLocation>
        <location evidence="1">Nucleus</location>
    </subcellularLocation>
</comment>
<evidence type="ECO:0000313" key="5">
    <source>
        <dbReference type="EMBL" id="EGS21561.1"/>
    </source>
</evidence>
<feature type="region of interest" description="Disordered" evidence="3">
    <location>
        <begin position="1"/>
        <end position="215"/>
    </location>
</feature>
<dbReference type="GO" id="GO:0072686">
    <property type="term" value="C:mitotic spindle"/>
    <property type="evidence" value="ECO:0007669"/>
    <property type="project" value="TreeGrafter"/>
</dbReference>
<dbReference type="FunFam" id="3.90.1150.80:FF:000001">
    <property type="entry name" value="Chromosome segregation protein (Pcs1)"/>
    <property type="match status" value="1"/>
</dbReference>
<dbReference type="InterPro" id="IPR017956">
    <property type="entry name" value="AT_hook_DNA-bd_motif"/>
</dbReference>
<gene>
    <name evidence="5" type="ORF">CTHT_0034220</name>
</gene>
<feature type="domain" description="Monopolin complex subunit Csm1/Pcs1 C-terminal" evidence="4">
    <location>
        <begin position="380"/>
        <end position="464"/>
    </location>
</feature>
<dbReference type="Proteomes" id="UP000008066">
    <property type="component" value="Unassembled WGS sequence"/>
</dbReference>
<evidence type="ECO:0000256" key="2">
    <source>
        <dbReference type="ARBA" id="ARBA00023242"/>
    </source>
</evidence>
<dbReference type="GO" id="GO:1990644">
    <property type="term" value="F:microtubule site clamp"/>
    <property type="evidence" value="ECO:0007669"/>
    <property type="project" value="TreeGrafter"/>
</dbReference>
<dbReference type="GO" id="GO:0034506">
    <property type="term" value="C:chromosome, centromeric core domain"/>
    <property type="evidence" value="ECO:0007669"/>
    <property type="project" value="TreeGrafter"/>
</dbReference>
<name>G0S653_CHATD</name>
<dbReference type="GeneID" id="18257460"/>
<dbReference type="GO" id="GO:0045144">
    <property type="term" value="P:meiotic sister chromatid segregation"/>
    <property type="evidence" value="ECO:0007669"/>
    <property type="project" value="TreeGrafter"/>
</dbReference>
<dbReference type="eggNOG" id="ENOG502SC4G">
    <property type="taxonomic scope" value="Eukaryota"/>
</dbReference>
<dbReference type="GO" id="GO:0005730">
    <property type="term" value="C:nucleolus"/>
    <property type="evidence" value="ECO:0007669"/>
    <property type="project" value="TreeGrafter"/>
</dbReference>
<dbReference type="GO" id="GO:0006355">
    <property type="term" value="P:regulation of DNA-templated transcription"/>
    <property type="evidence" value="ECO:0007669"/>
    <property type="project" value="InterPro"/>
</dbReference>
<dbReference type="OrthoDB" id="2431049at2759"/>
<dbReference type="GO" id="GO:0033551">
    <property type="term" value="C:monopolin complex"/>
    <property type="evidence" value="ECO:0007669"/>
    <property type="project" value="InterPro"/>
</dbReference>
<accession>G0S653</accession>
<feature type="compositionally biased region" description="Acidic residues" evidence="3">
    <location>
        <begin position="154"/>
        <end position="173"/>
    </location>
</feature>
<dbReference type="GO" id="GO:0003677">
    <property type="term" value="F:DNA binding"/>
    <property type="evidence" value="ECO:0007669"/>
    <property type="project" value="InterPro"/>
</dbReference>
<dbReference type="PRINTS" id="PR00929">
    <property type="entry name" value="ATHOOK"/>
</dbReference>
<dbReference type="InterPro" id="IPR000637">
    <property type="entry name" value="HMGI/Y_DNA-bd_CS"/>
</dbReference>
<dbReference type="CDD" id="cd23787">
    <property type="entry name" value="RWD_CSM1"/>
    <property type="match status" value="1"/>
</dbReference>
<sequence>MPPVKKGKVGRPPANRVTKPVSKPTTSGHRSSDRVAAAIDESTLDEKEASAAKLSNTSSAPEKRGPGRPPKQKRIVTAEKEEIEDSVMMDAPVPTPDAAPKRGRGRPKKNAVDPLEPDAPGARRKGKIATKGPELDITQAAEVSEIPETQLKEETDDATGDREDNEQGLDEDSTQITPRQARACRRKAAAQASVSKQSPAKSPEKGDSALHKELAEMRRKYEDMKRQYEDVKSKYDDIRETGVEDANHNFIKFKKQAEEKSKVAQQLIAALQAQLAEHKEAAKEAISLRAQIEEQESMITSLQSKIDSLTSSLAEARSEIKSLNLKLAAARNAEAAANAAAAAGRQIPGSAIKGANSREARLAAAATSEAIQQATMAAQKKEDLYGDLTGLIVRSVKREDGEDKFDCIQTGRNGTLHFKLAIDADQESGADAQCHYMPQLDPNRDRALIAVLPEFLTDEISFPQSQAGKFYARVLKALNETPAPS</sequence>